<evidence type="ECO:0000256" key="8">
    <source>
        <dbReference type="ARBA" id="ARBA00022786"/>
    </source>
</evidence>
<evidence type="ECO:0000259" key="13">
    <source>
        <dbReference type="PROSITE" id="PS50089"/>
    </source>
</evidence>
<feature type="compositionally biased region" description="Polar residues" evidence="12">
    <location>
        <begin position="1017"/>
        <end position="1027"/>
    </location>
</feature>
<feature type="compositionally biased region" description="Polar residues" evidence="12">
    <location>
        <begin position="1090"/>
        <end position="1104"/>
    </location>
</feature>
<gene>
    <name evidence="15" type="ORF">V1264_011527</name>
</gene>
<feature type="region of interest" description="Disordered" evidence="12">
    <location>
        <begin position="277"/>
        <end position="296"/>
    </location>
</feature>
<feature type="region of interest" description="Disordered" evidence="12">
    <location>
        <begin position="983"/>
        <end position="1027"/>
    </location>
</feature>
<dbReference type="PROSITE" id="PS50088">
    <property type="entry name" value="ANK_REPEAT"/>
    <property type="match status" value="2"/>
</dbReference>
<dbReference type="CDD" id="cd20346">
    <property type="entry name" value="BRcat_RBR_ANKIB1"/>
    <property type="match status" value="1"/>
</dbReference>
<keyword evidence="4" id="KW-0808">Transferase</keyword>
<dbReference type="PROSITE" id="PS00518">
    <property type="entry name" value="ZF_RING_1"/>
    <property type="match status" value="1"/>
</dbReference>
<dbReference type="InterPro" id="IPR047564">
    <property type="entry name" value="Rcat_RBR_ANKIB1"/>
</dbReference>
<dbReference type="InterPro" id="IPR001841">
    <property type="entry name" value="Znf_RING"/>
</dbReference>
<feature type="repeat" description="ANK" evidence="10">
    <location>
        <begin position="133"/>
        <end position="165"/>
    </location>
</feature>
<dbReference type="InterPro" id="IPR017907">
    <property type="entry name" value="Znf_RING_CS"/>
</dbReference>
<evidence type="ECO:0000256" key="11">
    <source>
        <dbReference type="PROSITE-ProRule" id="PRU00175"/>
    </source>
</evidence>
<dbReference type="PROSITE" id="PS50297">
    <property type="entry name" value="ANK_REP_REGION"/>
    <property type="match status" value="1"/>
</dbReference>
<dbReference type="SMART" id="SM00647">
    <property type="entry name" value="IBR"/>
    <property type="match status" value="2"/>
</dbReference>
<feature type="repeat" description="ANK" evidence="10">
    <location>
        <begin position="45"/>
        <end position="78"/>
    </location>
</feature>
<dbReference type="SUPFAM" id="SSF48403">
    <property type="entry name" value="Ankyrin repeat"/>
    <property type="match status" value="1"/>
</dbReference>
<dbReference type="InterPro" id="IPR013083">
    <property type="entry name" value="Znf_RING/FYVE/PHD"/>
</dbReference>
<evidence type="ECO:0000256" key="6">
    <source>
        <dbReference type="ARBA" id="ARBA00022737"/>
    </source>
</evidence>
<feature type="compositionally biased region" description="Polar residues" evidence="12">
    <location>
        <begin position="1315"/>
        <end position="1326"/>
    </location>
</feature>
<dbReference type="EMBL" id="JBAMIC010000002">
    <property type="protein sequence ID" value="KAK7112005.1"/>
    <property type="molecule type" value="Genomic_DNA"/>
</dbReference>
<dbReference type="GO" id="GO:0008270">
    <property type="term" value="F:zinc ion binding"/>
    <property type="evidence" value="ECO:0007669"/>
    <property type="project" value="UniProtKB-KW"/>
</dbReference>
<feature type="domain" description="RING-type" evidence="14">
    <location>
        <begin position="300"/>
        <end position="542"/>
    </location>
</feature>
<dbReference type="FunFam" id="1.20.120.1750:FF:000003">
    <property type="entry name" value="RBR-type E3 ubiquitin transferase"/>
    <property type="match status" value="1"/>
</dbReference>
<evidence type="ECO:0000256" key="10">
    <source>
        <dbReference type="PROSITE-ProRule" id="PRU00023"/>
    </source>
</evidence>
<dbReference type="Gene3D" id="1.20.120.1750">
    <property type="match status" value="1"/>
</dbReference>
<dbReference type="Gene3D" id="1.25.40.20">
    <property type="entry name" value="Ankyrin repeat-containing domain"/>
    <property type="match status" value="1"/>
</dbReference>
<dbReference type="InterPro" id="IPR045840">
    <property type="entry name" value="Ariadne"/>
</dbReference>
<dbReference type="CDD" id="cd20361">
    <property type="entry name" value="Rcat_RBR_ANKIB1"/>
    <property type="match status" value="1"/>
</dbReference>
<feature type="domain" description="RING-type" evidence="13">
    <location>
        <begin position="304"/>
        <end position="353"/>
    </location>
</feature>
<feature type="compositionally biased region" description="Low complexity" evidence="12">
    <location>
        <begin position="988"/>
        <end position="998"/>
    </location>
</feature>
<dbReference type="GO" id="GO:0061630">
    <property type="term" value="F:ubiquitin protein ligase activity"/>
    <property type="evidence" value="ECO:0007669"/>
    <property type="project" value="UniProtKB-EC"/>
</dbReference>
<feature type="region of interest" description="Disordered" evidence="12">
    <location>
        <begin position="708"/>
        <end position="728"/>
    </location>
</feature>
<evidence type="ECO:0000256" key="5">
    <source>
        <dbReference type="ARBA" id="ARBA00022723"/>
    </source>
</evidence>
<evidence type="ECO:0000256" key="2">
    <source>
        <dbReference type="ARBA" id="ARBA00005884"/>
    </source>
</evidence>
<feature type="compositionally biased region" description="Basic and acidic residues" evidence="12">
    <location>
        <begin position="1399"/>
        <end position="1409"/>
    </location>
</feature>
<dbReference type="Pfam" id="PF19422">
    <property type="entry name" value="Ariadne"/>
    <property type="match status" value="1"/>
</dbReference>
<evidence type="ECO:0000259" key="14">
    <source>
        <dbReference type="PROSITE" id="PS51873"/>
    </source>
</evidence>
<dbReference type="EC" id="2.3.2.31" evidence="3"/>
<feature type="compositionally biased region" description="Low complexity" evidence="12">
    <location>
        <begin position="1128"/>
        <end position="1141"/>
    </location>
</feature>
<keyword evidence="9" id="KW-0862">Zinc</keyword>
<keyword evidence="6" id="KW-0677">Repeat</keyword>
<sequence length="1409" mass="157016">MGSSSSKFRKHLQSGDEVQALQLYTNNSDLQKALDPNCSYGDSHQHETPMHYAARHGMKTLLRLFLYDKGGNPNKTNAKKETALHCACMEKNSQFYNVQKRRVECLNMILNWRGATLQEGQVERIDLGAADEKKNTALHYAAASGLKECVEILVQHGAPLSLENEDNWTPCESAEKSHHDKIARFLESKIVFSNDMETEPLPPIEEYCGLRAQDLQEAKDQLLVETADMLSVPLFTAEALLRNHEWSRETLLEAWMEDPVACCHKCGVTPPGSLFSEKPEVQESLASPLPSPSHASGSSAEGECNICMSIFVLAEEPVHMTCMHQFCRPCWQRYLNMKIQEGDAHHITCPGHNCCMLVPVEIIENIVSRDMARRYLQFDIKAFVDSNPDMKWCPYPGCGRAVKLPEIDGMVASNSQTRMSIPSDTSRSVDCGASHYFCWECIGEAHEPCSCENWVKWQRKIADVKPENLNGTEDETETAANCLWLVTNSKACPNCKSPIQKNEGCNHMKCSKCKHDFCWVCLEQWKRHNSSTGGYFKCNRYEAVKKVEEQAAELVTDAEEKNCRMQELNRFVHYYTRFKNHENSYKLEEPLLQTAKDKMMKLAEAVTDIATAKTETQFVEDAVRQLLKARRVLKCSYVYGYYLDGPGYKKIVFEFMQTELEECTEILSQMVNRLYLRTPRSRIIEQAHNVQRRRLEFTAAIAKGLVPPETPPSLRKGRRKRKYSMETEDEDLRKAIMASIQEVDPGNPWIKDASGRHTNVMALLEWPMEDSDDSDTEVSIASLREYGKCRKLGCNRPKAVNPRTQEVHEYCSRRCKHHDEVQNMTEAEQQKEEIPEVILDEHMDLLRALEMSRLQYLRDAGLLHEPDGQKGPSQAASPQPKKMPGTIRPRANSSGTERKKRSTAMTPMEELDMELQRVLELSSSIPHCSQGEASGKTDQAGKGARHKRKFSQSRFDETASTVVTRVPNKSVEDLYCLDCGPKTKVGTEHSSSTSSHSELSPGVERHQAELSPGLERPSTSSDYGLFSSASVSPDGAGCLWLEEQPEPQPVEHGMFGTIKDLSVSNIHANDKDKTSEFLSKDFHALFQTDKSSLASPSKSGTGFSAVTDRPLSKANHSSSVDDGEGLLPSRSPYPSSSPHSAFSPLDLDLDLCLPVPPAASPSLEQLDCAFLPSPPTHEPVPSWQHQHQQQPIVLLEKIHNTAPSSSKRPSSAKGRTRTRTPVALQDMSLISSTSAPEVSSAIRRSTASAGGTCGRDEDDEHVSLLEMAENLLQMTAEMHSHIHSSTEITGLAGEEPTVEDGAMNIPDTDDFPSPGSDQSAGVSASLSLDVCEEQKSGDRSPLKTEERSLEGDEEKSPLLPPAVATDDAEVEETEAGEEDISVSVVDTAAEEEEFSSEESASKERPSFFV</sequence>
<keyword evidence="16" id="KW-1185">Reference proteome</keyword>
<dbReference type="PROSITE" id="PS50089">
    <property type="entry name" value="ZF_RING_2"/>
    <property type="match status" value="1"/>
</dbReference>
<feature type="compositionally biased region" description="Basic and acidic residues" evidence="12">
    <location>
        <begin position="1332"/>
        <end position="1356"/>
    </location>
</feature>
<accession>A0AAN9BVD9</accession>
<protein>
    <recommendedName>
        <fullName evidence="3">RBR-type E3 ubiquitin transferase</fullName>
        <ecNumber evidence="3">2.3.2.31</ecNumber>
    </recommendedName>
</protein>
<dbReference type="Proteomes" id="UP001374579">
    <property type="component" value="Unassembled WGS sequence"/>
</dbReference>
<comment type="caution">
    <text evidence="15">The sequence shown here is derived from an EMBL/GenBank/DDBJ whole genome shotgun (WGS) entry which is preliminary data.</text>
</comment>
<dbReference type="InterPro" id="IPR002110">
    <property type="entry name" value="Ankyrin_rpt"/>
</dbReference>
<dbReference type="GO" id="GO:0016567">
    <property type="term" value="P:protein ubiquitination"/>
    <property type="evidence" value="ECO:0007669"/>
    <property type="project" value="InterPro"/>
</dbReference>
<dbReference type="InterPro" id="IPR036770">
    <property type="entry name" value="Ankyrin_rpt-contain_sf"/>
</dbReference>
<feature type="compositionally biased region" description="Acidic residues" evidence="12">
    <location>
        <begin position="1366"/>
        <end position="1380"/>
    </location>
</feature>
<evidence type="ECO:0000256" key="4">
    <source>
        <dbReference type="ARBA" id="ARBA00022679"/>
    </source>
</evidence>
<feature type="region of interest" description="Disordered" evidence="12">
    <location>
        <begin position="1090"/>
        <end position="1141"/>
    </location>
</feature>
<keyword evidence="7 11" id="KW-0863">Zinc-finger</keyword>
<keyword evidence="10" id="KW-0040">ANK repeat</keyword>
<feature type="region of interest" description="Disordered" evidence="12">
    <location>
        <begin position="863"/>
        <end position="908"/>
    </location>
</feature>
<proteinExistence type="inferred from homology"/>
<reference evidence="15 16" key="1">
    <citation type="submission" date="2024-02" db="EMBL/GenBank/DDBJ databases">
        <title>Chromosome-scale genome assembly of the rough periwinkle Littorina saxatilis.</title>
        <authorList>
            <person name="De Jode A."/>
            <person name="Faria R."/>
            <person name="Formenti G."/>
            <person name="Sims Y."/>
            <person name="Smith T.P."/>
            <person name="Tracey A."/>
            <person name="Wood J.M.D."/>
            <person name="Zagrodzka Z.B."/>
            <person name="Johannesson K."/>
            <person name="Butlin R.K."/>
            <person name="Leder E.H."/>
        </authorList>
    </citation>
    <scope>NUCLEOTIDE SEQUENCE [LARGE SCALE GENOMIC DNA]</scope>
    <source>
        <strain evidence="15">Snail1</strain>
        <tissue evidence="15">Muscle</tissue>
    </source>
</reference>
<dbReference type="PANTHER" id="PTHR11685">
    <property type="entry name" value="RBR FAMILY RING FINGER AND IBR DOMAIN-CONTAINING"/>
    <property type="match status" value="1"/>
</dbReference>
<dbReference type="PROSITE" id="PS51873">
    <property type="entry name" value="TRIAD"/>
    <property type="match status" value="1"/>
</dbReference>
<evidence type="ECO:0000256" key="3">
    <source>
        <dbReference type="ARBA" id="ARBA00012251"/>
    </source>
</evidence>
<feature type="region of interest" description="Disordered" evidence="12">
    <location>
        <begin position="924"/>
        <end position="959"/>
    </location>
</feature>
<dbReference type="FunFam" id="1.25.40.20:FF:000040">
    <property type="entry name" value="RBR-type E3 ubiquitin transferase"/>
    <property type="match status" value="1"/>
</dbReference>
<feature type="compositionally biased region" description="Polar residues" evidence="12">
    <location>
        <begin position="1231"/>
        <end position="1249"/>
    </location>
</feature>
<feature type="compositionally biased region" description="Low complexity" evidence="12">
    <location>
        <begin position="283"/>
        <end position="296"/>
    </location>
</feature>
<feature type="region of interest" description="Disordered" evidence="12">
    <location>
        <begin position="1297"/>
        <end position="1409"/>
    </location>
</feature>
<dbReference type="SMART" id="SM00248">
    <property type="entry name" value="ANK"/>
    <property type="match status" value="3"/>
</dbReference>
<evidence type="ECO:0000256" key="9">
    <source>
        <dbReference type="ARBA" id="ARBA00022833"/>
    </source>
</evidence>
<dbReference type="InterPro" id="IPR044066">
    <property type="entry name" value="TRIAD_supradom"/>
</dbReference>
<dbReference type="SUPFAM" id="SSF57850">
    <property type="entry name" value="RING/U-box"/>
    <property type="match status" value="2"/>
</dbReference>
<comment type="similarity">
    <text evidence="2">Belongs to the RBR family. Ariadne subfamily.</text>
</comment>
<keyword evidence="5" id="KW-0479">Metal-binding</keyword>
<dbReference type="Pfam" id="PF01485">
    <property type="entry name" value="IBR"/>
    <property type="match status" value="1"/>
</dbReference>
<dbReference type="Gene3D" id="3.30.40.10">
    <property type="entry name" value="Zinc/RING finger domain, C3HC4 (zinc finger)"/>
    <property type="match status" value="1"/>
</dbReference>
<dbReference type="Pfam" id="PF13637">
    <property type="entry name" value="Ank_4"/>
    <property type="match status" value="1"/>
</dbReference>
<dbReference type="SMART" id="SM00184">
    <property type="entry name" value="RING"/>
    <property type="match status" value="2"/>
</dbReference>
<evidence type="ECO:0000313" key="16">
    <source>
        <dbReference type="Proteomes" id="UP001374579"/>
    </source>
</evidence>
<organism evidence="15 16">
    <name type="scientific">Littorina saxatilis</name>
    <dbReference type="NCBI Taxonomy" id="31220"/>
    <lineage>
        <taxon>Eukaryota</taxon>
        <taxon>Metazoa</taxon>
        <taxon>Spiralia</taxon>
        <taxon>Lophotrochozoa</taxon>
        <taxon>Mollusca</taxon>
        <taxon>Gastropoda</taxon>
        <taxon>Caenogastropoda</taxon>
        <taxon>Littorinimorpha</taxon>
        <taxon>Littorinoidea</taxon>
        <taxon>Littorinidae</taxon>
        <taxon>Littorina</taxon>
    </lineage>
</organism>
<keyword evidence="8" id="KW-0833">Ubl conjugation pathway</keyword>
<name>A0AAN9BVD9_9CAEN</name>
<evidence type="ECO:0000313" key="15">
    <source>
        <dbReference type="EMBL" id="KAK7112005.1"/>
    </source>
</evidence>
<comment type="catalytic activity">
    <reaction evidence="1">
        <text>[E2 ubiquitin-conjugating enzyme]-S-ubiquitinyl-L-cysteine + [acceptor protein]-L-lysine = [E2 ubiquitin-conjugating enzyme]-L-cysteine + [acceptor protein]-N(6)-ubiquitinyl-L-lysine.</text>
        <dbReference type="EC" id="2.3.2.31"/>
    </reaction>
</comment>
<evidence type="ECO:0000256" key="7">
    <source>
        <dbReference type="ARBA" id="ARBA00022771"/>
    </source>
</evidence>
<evidence type="ECO:0000256" key="1">
    <source>
        <dbReference type="ARBA" id="ARBA00001798"/>
    </source>
</evidence>
<dbReference type="InterPro" id="IPR002867">
    <property type="entry name" value="IBR_dom"/>
</dbReference>
<feature type="region of interest" description="Disordered" evidence="12">
    <location>
        <begin position="1231"/>
        <end position="1257"/>
    </location>
</feature>
<dbReference type="InterPro" id="IPR031127">
    <property type="entry name" value="E3_UB_ligase_RBR"/>
</dbReference>
<dbReference type="FunFam" id="3.30.40.10:FF:000019">
    <property type="entry name" value="RBR-type E3 ubiquitin transferase"/>
    <property type="match status" value="1"/>
</dbReference>
<evidence type="ECO:0000256" key="12">
    <source>
        <dbReference type="SAM" id="MobiDB-lite"/>
    </source>
</evidence>
<dbReference type="Pfam" id="PF12796">
    <property type="entry name" value="Ank_2"/>
    <property type="match status" value="1"/>
</dbReference>
<dbReference type="Pfam" id="PF22191">
    <property type="entry name" value="IBR_1"/>
    <property type="match status" value="1"/>
</dbReference>